<keyword evidence="3" id="KW-1185">Reference proteome</keyword>
<evidence type="ECO:0000256" key="1">
    <source>
        <dbReference type="SAM" id="MobiDB-lite"/>
    </source>
</evidence>
<protein>
    <submittedName>
        <fullName evidence="2">Uncharacterized protein</fullName>
    </submittedName>
</protein>
<feature type="region of interest" description="Disordered" evidence="1">
    <location>
        <begin position="1"/>
        <end position="83"/>
    </location>
</feature>
<gene>
    <name evidence="2" type="ORF">GWI33_007592</name>
</gene>
<dbReference type="Proteomes" id="UP000625711">
    <property type="component" value="Unassembled WGS sequence"/>
</dbReference>
<sequence>MVHARRSATKKFRHSRGEGRVVVPPPTHKHTHAFSGDLLYPPPLSESSCPSPVYRPRVLGTSPSGRLVTPAGRRGPAKDAPRS</sequence>
<evidence type="ECO:0000313" key="3">
    <source>
        <dbReference type="Proteomes" id="UP000625711"/>
    </source>
</evidence>
<feature type="compositionally biased region" description="Basic residues" evidence="1">
    <location>
        <begin position="1"/>
        <end position="14"/>
    </location>
</feature>
<dbReference type="EMBL" id="JAACXV010000374">
    <property type="protein sequence ID" value="KAF7279183.1"/>
    <property type="molecule type" value="Genomic_DNA"/>
</dbReference>
<accession>A0A834IIP3</accession>
<name>A0A834IIP3_RHYFE</name>
<dbReference type="AlphaFoldDB" id="A0A834IIP3"/>
<organism evidence="2 3">
    <name type="scientific">Rhynchophorus ferrugineus</name>
    <name type="common">Red palm weevil</name>
    <name type="synonym">Curculio ferrugineus</name>
    <dbReference type="NCBI Taxonomy" id="354439"/>
    <lineage>
        <taxon>Eukaryota</taxon>
        <taxon>Metazoa</taxon>
        <taxon>Ecdysozoa</taxon>
        <taxon>Arthropoda</taxon>
        <taxon>Hexapoda</taxon>
        <taxon>Insecta</taxon>
        <taxon>Pterygota</taxon>
        <taxon>Neoptera</taxon>
        <taxon>Endopterygota</taxon>
        <taxon>Coleoptera</taxon>
        <taxon>Polyphaga</taxon>
        <taxon>Cucujiformia</taxon>
        <taxon>Curculionidae</taxon>
        <taxon>Dryophthorinae</taxon>
        <taxon>Rhynchophorus</taxon>
    </lineage>
</organism>
<comment type="caution">
    <text evidence="2">The sequence shown here is derived from an EMBL/GenBank/DDBJ whole genome shotgun (WGS) entry which is preliminary data.</text>
</comment>
<proteinExistence type="predicted"/>
<evidence type="ECO:0000313" key="2">
    <source>
        <dbReference type="EMBL" id="KAF7279183.1"/>
    </source>
</evidence>
<reference evidence="2" key="1">
    <citation type="submission" date="2020-08" db="EMBL/GenBank/DDBJ databases">
        <title>Genome sequencing and assembly of the red palm weevil Rhynchophorus ferrugineus.</title>
        <authorList>
            <person name="Dias G.B."/>
            <person name="Bergman C.M."/>
            <person name="Manee M."/>
        </authorList>
    </citation>
    <scope>NUCLEOTIDE SEQUENCE</scope>
    <source>
        <strain evidence="2">AA-2017</strain>
        <tissue evidence="2">Whole larva</tissue>
    </source>
</reference>